<evidence type="ECO:0000313" key="2">
    <source>
        <dbReference type="EMBL" id="DAF48213.1"/>
    </source>
</evidence>
<reference evidence="2" key="1">
    <citation type="journal article" date="2021" name="Proc. Natl. Acad. Sci. U.S.A.">
        <title>A Catalog of Tens of Thousands of Viruses from Human Metagenomes Reveals Hidden Associations with Chronic Diseases.</title>
        <authorList>
            <person name="Tisza M.J."/>
            <person name="Buck C.B."/>
        </authorList>
    </citation>
    <scope>NUCLEOTIDE SEQUENCE</scope>
    <source>
        <strain evidence="2">CtJLl6</strain>
    </source>
</reference>
<dbReference type="EMBL" id="BK032565">
    <property type="protein sequence ID" value="DAF48213.1"/>
    <property type="molecule type" value="Genomic_DNA"/>
</dbReference>
<protein>
    <submittedName>
        <fullName evidence="2">BppU domain protein</fullName>
    </submittedName>
</protein>
<accession>A0A8S5SB35</accession>
<proteinExistence type="predicted"/>
<dbReference type="Gene3D" id="2.60.40.3350">
    <property type="match status" value="1"/>
</dbReference>
<name>A0A8S5SB35_9CAUD</name>
<keyword evidence="1" id="KW-0175">Coiled coil</keyword>
<evidence type="ECO:0000256" key="1">
    <source>
        <dbReference type="SAM" id="Coils"/>
    </source>
</evidence>
<organism evidence="2">
    <name type="scientific">Siphoviridae sp. ctJLl6</name>
    <dbReference type="NCBI Taxonomy" id="2827836"/>
    <lineage>
        <taxon>Viruses</taxon>
        <taxon>Duplodnaviria</taxon>
        <taxon>Heunggongvirae</taxon>
        <taxon>Uroviricota</taxon>
        <taxon>Caudoviricetes</taxon>
    </lineage>
</organism>
<feature type="coiled-coil region" evidence="1">
    <location>
        <begin position="144"/>
        <end position="225"/>
    </location>
</feature>
<sequence length="400" mass="44242">MSQFEPLCSSITLDTIKDNLNKMLIVKQGDINSRTFSIKLCSNGVEYKIPDGTTAKYAITRSHNSAIWNDCDKIENDTIFGTFSSESMSVAGVFQMQIELYNQNNTAKFTPYNFLLKVKPSARNADNQVGKNEYGVLDNLIKKATETENKTNTALETIENLKENLEISETTRVENEKKRIEAEKNREENTQNAIDACNTATNNAIEETKKTVESTKNANNAADRANDAANKCDGVLDKTGVVLTDDKGKPNGVAELDANAKIKNIQINTAFSQNDTREELVSGENFEILLGKIAKSINDLGVSAFCKVVNDLSTTANNTVLDGRQGKILEEKKFDKDNILKSVVISQEGKVMDGKTSSEKFKELDNTLNSLPVIRYGKEMIDDSIGKDGDIFILITEEEV</sequence>